<accession>A0A653L0V9</accession>
<protein>
    <submittedName>
        <fullName evidence="1">Uncharacterized protein</fullName>
    </submittedName>
</protein>
<reference evidence="1 2" key="1">
    <citation type="submission" date="2019-10" db="EMBL/GenBank/DDBJ databases">
        <authorList>
            <person name="Karimi E."/>
        </authorList>
    </citation>
    <scope>NUCLEOTIDE SEQUENCE [LARGE SCALE GENOMIC DNA]</scope>
    <source>
        <strain evidence="1">Aeromonas sp. 8C</strain>
    </source>
</reference>
<dbReference type="AlphaFoldDB" id="A0A653L0V9"/>
<proteinExistence type="predicted"/>
<dbReference type="Proteomes" id="UP000439123">
    <property type="component" value="Unassembled WGS sequence"/>
</dbReference>
<organism evidence="1 2">
    <name type="scientific">Aeromonas veronii</name>
    <dbReference type="NCBI Taxonomy" id="654"/>
    <lineage>
        <taxon>Bacteria</taxon>
        <taxon>Pseudomonadati</taxon>
        <taxon>Pseudomonadota</taxon>
        <taxon>Gammaproteobacteria</taxon>
        <taxon>Aeromonadales</taxon>
        <taxon>Aeromonadaceae</taxon>
        <taxon>Aeromonas</taxon>
    </lineage>
</organism>
<sequence>MDCPRQPDRANHTAAEQINKHYQQTKHQVTLDHCMIFKLTQNMPI</sequence>
<name>A0A653L0V9_AERVE</name>
<evidence type="ECO:0000313" key="2">
    <source>
        <dbReference type="Proteomes" id="UP000439123"/>
    </source>
</evidence>
<gene>
    <name evidence="1" type="ORF">AERO8C_20230</name>
</gene>
<evidence type="ECO:0000313" key="1">
    <source>
        <dbReference type="EMBL" id="VXA85080.1"/>
    </source>
</evidence>
<dbReference type="EMBL" id="CABWLC010000012">
    <property type="protein sequence ID" value="VXA85080.1"/>
    <property type="molecule type" value="Genomic_DNA"/>
</dbReference>